<protein>
    <submittedName>
        <fullName evidence="3">Uncharacterized protein</fullName>
    </submittedName>
</protein>
<evidence type="ECO:0000256" key="2">
    <source>
        <dbReference type="SAM" id="Phobius"/>
    </source>
</evidence>
<accession>A0A7R7DP65</accession>
<evidence type="ECO:0000256" key="1">
    <source>
        <dbReference type="SAM" id="MobiDB-lite"/>
    </source>
</evidence>
<name>A0A7R7DP65_9ACTN</name>
<keyword evidence="2" id="KW-0472">Membrane</keyword>
<gene>
    <name evidence="3" type="ORF">Athai_26890</name>
</gene>
<feature type="region of interest" description="Disordered" evidence="1">
    <location>
        <begin position="65"/>
        <end position="89"/>
    </location>
</feature>
<keyword evidence="4" id="KW-1185">Reference proteome</keyword>
<proteinExistence type="predicted"/>
<feature type="transmembrane region" description="Helical" evidence="2">
    <location>
        <begin position="39"/>
        <end position="64"/>
    </location>
</feature>
<dbReference type="Proteomes" id="UP000611640">
    <property type="component" value="Chromosome"/>
</dbReference>
<dbReference type="KEGG" id="atl:Athai_26890"/>
<evidence type="ECO:0000313" key="4">
    <source>
        <dbReference type="Proteomes" id="UP000611640"/>
    </source>
</evidence>
<keyword evidence="2" id="KW-1133">Transmembrane helix</keyword>
<organism evidence="3 4">
    <name type="scientific">Actinocatenispora thailandica</name>
    <dbReference type="NCBI Taxonomy" id="227318"/>
    <lineage>
        <taxon>Bacteria</taxon>
        <taxon>Bacillati</taxon>
        <taxon>Actinomycetota</taxon>
        <taxon>Actinomycetes</taxon>
        <taxon>Micromonosporales</taxon>
        <taxon>Micromonosporaceae</taxon>
        <taxon>Actinocatenispora</taxon>
    </lineage>
</organism>
<sequence>MTDQEIKDLFARVLDEAEPPLPEAGEVVAAGRTARRRRALGVSATALAMVLLAGAGTAGAAGLLSGERSVPPQRGIAHEHTPHPTPNVTHFLPSGRPRTAGPDLSARASELLDALTRSVPPGYAVPKADLVRHGNLTYQVRGYTGPAGPATGDWVIEAHTDVYRDGRAGSLWVVWTNSQRYPPGGSPCAASIPLRHHETPARCSVTAVGGIQVRLDEQRLPDGTTARYATVFGSGHAVTLSADQRGAYPGRAPLPAPALSDADLARLVTGPGFAGGD</sequence>
<evidence type="ECO:0000313" key="3">
    <source>
        <dbReference type="EMBL" id="BCJ35186.1"/>
    </source>
</evidence>
<dbReference type="RefSeq" id="WP_203961773.1">
    <property type="nucleotide sequence ID" value="NZ_AP023355.1"/>
</dbReference>
<dbReference type="EMBL" id="AP023355">
    <property type="protein sequence ID" value="BCJ35186.1"/>
    <property type="molecule type" value="Genomic_DNA"/>
</dbReference>
<keyword evidence="2" id="KW-0812">Transmembrane</keyword>
<dbReference type="AlphaFoldDB" id="A0A7R7DP65"/>
<reference evidence="3 4" key="1">
    <citation type="submission" date="2020-08" db="EMBL/GenBank/DDBJ databases">
        <title>Whole genome shotgun sequence of Actinocatenispora thailandica NBRC 105041.</title>
        <authorList>
            <person name="Komaki H."/>
            <person name="Tamura T."/>
        </authorList>
    </citation>
    <scope>NUCLEOTIDE SEQUENCE [LARGE SCALE GENOMIC DNA]</scope>
    <source>
        <strain evidence="3 4">NBRC 105041</strain>
    </source>
</reference>